<evidence type="ECO:0000313" key="2">
    <source>
        <dbReference type="EMBL" id="AFM11799.1"/>
    </source>
</evidence>
<dbReference type="PANTHER" id="PTHR33495">
    <property type="entry name" value="ANTI-SIGMA FACTOR ANTAGONIST TM_1081-RELATED-RELATED"/>
    <property type="match status" value="1"/>
</dbReference>
<dbReference type="InterPro" id="IPR002645">
    <property type="entry name" value="STAS_dom"/>
</dbReference>
<dbReference type="STRING" id="869212.Turpa_1151"/>
<dbReference type="CDD" id="cd07043">
    <property type="entry name" value="STAS_anti-anti-sigma_factors"/>
    <property type="match status" value="1"/>
</dbReference>
<dbReference type="AlphaFoldDB" id="I4B3E2"/>
<dbReference type="SUPFAM" id="SSF52091">
    <property type="entry name" value="SpoIIaa-like"/>
    <property type="match status" value="1"/>
</dbReference>
<dbReference type="Gene3D" id="3.30.750.24">
    <property type="entry name" value="STAS domain"/>
    <property type="match status" value="1"/>
</dbReference>
<feature type="domain" description="STAS" evidence="1">
    <location>
        <begin position="1"/>
        <end position="110"/>
    </location>
</feature>
<evidence type="ECO:0000259" key="1">
    <source>
        <dbReference type="PROSITE" id="PS50801"/>
    </source>
</evidence>
<keyword evidence="3" id="KW-1185">Reference proteome</keyword>
<reference evidence="2 3" key="1">
    <citation type="submission" date="2012-06" db="EMBL/GenBank/DDBJ databases">
        <title>The complete chromosome of genome of Turneriella parva DSM 21527.</title>
        <authorList>
            <consortium name="US DOE Joint Genome Institute (JGI-PGF)"/>
            <person name="Lucas S."/>
            <person name="Han J."/>
            <person name="Lapidus A."/>
            <person name="Bruce D."/>
            <person name="Goodwin L."/>
            <person name="Pitluck S."/>
            <person name="Peters L."/>
            <person name="Kyrpides N."/>
            <person name="Mavromatis K."/>
            <person name="Ivanova N."/>
            <person name="Mikhailova N."/>
            <person name="Chertkov O."/>
            <person name="Detter J.C."/>
            <person name="Tapia R."/>
            <person name="Han C."/>
            <person name="Land M."/>
            <person name="Hauser L."/>
            <person name="Markowitz V."/>
            <person name="Cheng J.-F."/>
            <person name="Hugenholtz P."/>
            <person name="Woyke T."/>
            <person name="Wu D."/>
            <person name="Gronow S."/>
            <person name="Wellnitz S."/>
            <person name="Brambilla E."/>
            <person name="Klenk H.-P."/>
            <person name="Eisen J.A."/>
        </authorList>
    </citation>
    <scope>NUCLEOTIDE SEQUENCE [LARGE SCALE GENOMIC DNA]</scope>
    <source>
        <strain evidence="3">ATCC BAA-1111 / DSM 21527 / NCTC 11395 / H</strain>
    </source>
</reference>
<dbReference type="Proteomes" id="UP000006048">
    <property type="component" value="Chromosome"/>
</dbReference>
<dbReference type="InterPro" id="IPR036513">
    <property type="entry name" value="STAS_dom_sf"/>
</dbReference>
<protein>
    <submittedName>
        <fullName evidence="2">Sulfate transporter/antisigma-factor antagonist STAS</fullName>
    </submittedName>
</protein>
<accession>I4B3E2</accession>
<name>I4B3E2_TURPD</name>
<dbReference type="PROSITE" id="PS50801">
    <property type="entry name" value="STAS"/>
    <property type="match status" value="1"/>
</dbReference>
<dbReference type="OrthoDB" id="9796076at2"/>
<proteinExistence type="predicted"/>
<evidence type="ECO:0000313" key="3">
    <source>
        <dbReference type="Proteomes" id="UP000006048"/>
    </source>
</evidence>
<dbReference type="Pfam" id="PF01740">
    <property type="entry name" value="STAS"/>
    <property type="match status" value="1"/>
</dbReference>
<dbReference type="KEGG" id="tpx:Turpa_1151"/>
<dbReference type="HOGENOM" id="CLU_115403_3_2_12"/>
<sequence length="113" mass="12230">MQINRHTDQALTVLQPVGDMGLYNLGELRAMLLQLRESGQTKVIIDMGRVPGIDSITIGFLLQETTLFSEAGGALRLAKISASVRKSLNITETLSQMSVYDSVDAAKASFKSS</sequence>
<dbReference type="EMBL" id="CP002959">
    <property type="protein sequence ID" value="AFM11799.1"/>
    <property type="molecule type" value="Genomic_DNA"/>
</dbReference>
<organism evidence="2 3">
    <name type="scientific">Turneriella parva (strain ATCC BAA-1111 / DSM 21527 / NCTC 11395 / H)</name>
    <name type="common">Leptospira parva</name>
    <dbReference type="NCBI Taxonomy" id="869212"/>
    <lineage>
        <taxon>Bacteria</taxon>
        <taxon>Pseudomonadati</taxon>
        <taxon>Spirochaetota</taxon>
        <taxon>Spirochaetia</taxon>
        <taxon>Leptospirales</taxon>
        <taxon>Leptospiraceae</taxon>
        <taxon>Turneriella</taxon>
    </lineage>
</organism>
<gene>
    <name evidence="2" type="ordered locus">Turpa_1151</name>
</gene>
<dbReference type="GO" id="GO:0043856">
    <property type="term" value="F:anti-sigma factor antagonist activity"/>
    <property type="evidence" value="ECO:0007669"/>
    <property type="project" value="TreeGrafter"/>
</dbReference>
<dbReference type="RefSeq" id="WP_014802315.1">
    <property type="nucleotide sequence ID" value="NC_018020.1"/>
</dbReference>